<dbReference type="EC" id="3.1.2.22" evidence="3"/>
<dbReference type="GO" id="GO:0052689">
    <property type="term" value="F:carboxylic ester hydrolase activity"/>
    <property type="evidence" value="ECO:0007669"/>
    <property type="project" value="TreeGrafter"/>
</dbReference>
<evidence type="ECO:0000256" key="6">
    <source>
        <dbReference type="ARBA" id="ARBA00022832"/>
    </source>
</evidence>
<keyword evidence="5" id="KW-0378">Hydrolase</keyword>
<comment type="catalytic activity">
    <reaction evidence="10">
        <text>1-hexadecanoyl-sn-glycero-3-phosphocholine + H2O = sn-glycerol 3-phosphocholine + hexadecanoate + H(+)</text>
        <dbReference type="Rhea" id="RHEA:40435"/>
        <dbReference type="ChEBI" id="CHEBI:7896"/>
        <dbReference type="ChEBI" id="CHEBI:15377"/>
        <dbReference type="ChEBI" id="CHEBI:15378"/>
        <dbReference type="ChEBI" id="CHEBI:16870"/>
        <dbReference type="ChEBI" id="CHEBI:72998"/>
    </reaction>
    <physiologicalReaction direction="left-to-right" evidence="10">
        <dbReference type="Rhea" id="RHEA:40436"/>
    </physiologicalReaction>
</comment>
<dbReference type="FunFam" id="3.40.50.1820:FF:000010">
    <property type="entry name" value="Acyl-protein thioesterase 2"/>
    <property type="match status" value="1"/>
</dbReference>
<comment type="catalytic activity">
    <reaction evidence="9">
        <text>S-hexadecanoyl-L-cysteinyl-[protein] + H2O = L-cysteinyl-[protein] + hexadecanoate + H(+)</text>
        <dbReference type="Rhea" id="RHEA:19233"/>
        <dbReference type="Rhea" id="RHEA-COMP:10131"/>
        <dbReference type="Rhea" id="RHEA-COMP:11032"/>
        <dbReference type="ChEBI" id="CHEBI:7896"/>
        <dbReference type="ChEBI" id="CHEBI:15377"/>
        <dbReference type="ChEBI" id="CHEBI:15378"/>
        <dbReference type="ChEBI" id="CHEBI:29950"/>
        <dbReference type="ChEBI" id="CHEBI:74151"/>
        <dbReference type="EC" id="3.1.2.22"/>
    </reaction>
</comment>
<evidence type="ECO:0000259" key="12">
    <source>
        <dbReference type="Pfam" id="PF02230"/>
    </source>
</evidence>
<evidence type="ECO:0000256" key="5">
    <source>
        <dbReference type="ARBA" id="ARBA00022801"/>
    </source>
</evidence>
<evidence type="ECO:0000256" key="11">
    <source>
        <dbReference type="SAM" id="MobiDB-lite"/>
    </source>
</evidence>
<evidence type="ECO:0000256" key="3">
    <source>
        <dbReference type="ARBA" id="ARBA00012423"/>
    </source>
</evidence>
<evidence type="ECO:0000313" key="13">
    <source>
        <dbReference type="Ensembl" id="ENSBGRP00000007866.1"/>
    </source>
</evidence>
<dbReference type="PANTHER" id="PTHR10655:SF13">
    <property type="entry name" value="ACYL-PROTEIN THIOESTERASE 2"/>
    <property type="match status" value="1"/>
</dbReference>
<dbReference type="Gene3D" id="3.40.50.1820">
    <property type="entry name" value="alpha/beta hydrolase"/>
    <property type="match status" value="1"/>
</dbReference>
<keyword evidence="6" id="KW-0276">Fatty acid metabolism</keyword>
<evidence type="ECO:0000256" key="8">
    <source>
        <dbReference type="ARBA" id="ARBA00031195"/>
    </source>
</evidence>
<evidence type="ECO:0000256" key="1">
    <source>
        <dbReference type="ARBA" id="ARBA00004496"/>
    </source>
</evidence>
<dbReference type="AlphaFoldDB" id="A0A8C0A5Q2"/>
<keyword evidence="4" id="KW-0963">Cytoplasm</keyword>
<dbReference type="SUPFAM" id="SSF53474">
    <property type="entry name" value="alpha/beta-Hydrolases"/>
    <property type="match status" value="1"/>
</dbReference>
<comment type="subcellular location">
    <subcellularLocation>
        <location evidence="1">Cytoplasm</location>
    </subcellularLocation>
</comment>
<reference evidence="13" key="1">
    <citation type="submission" date="2019-05" db="EMBL/GenBank/DDBJ databases">
        <authorList>
            <person name="Zhang S."/>
            <person name="Liu J."/>
        </authorList>
    </citation>
    <scope>NUCLEOTIDE SEQUENCE [LARGE SCALE GENOMIC DNA]</scope>
</reference>
<keyword evidence="7" id="KW-0443">Lipid metabolism</keyword>
<evidence type="ECO:0000313" key="14">
    <source>
        <dbReference type="Proteomes" id="UP000694520"/>
    </source>
</evidence>
<reference evidence="13" key="3">
    <citation type="submission" date="2025-09" db="UniProtKB">
        <authorList>
            <consortium name="Ensembl"/>
        </authorList>
    </citation>
    <scope>IDENTIFICATION</scope>
</reference>
<evidence type="ECO:0000256" key="2">
    <source>
        <dbReference type="ARBA" id="ARBA00006499"/>
    </source>
</evidence>
<dbReference type="GO" id="GO:0008474">
    <property type="term" value="F:palmitoyl-(protein) hydrolase activity"/>
    <property type="evidence" value="ECO:0007669"/>
    <property type="project" value="UniProtKB-EC"/>
</dbReference>
<dbReference type="Proteomes" id="UP000694520">
    <property type="component" value="Chromosome 2"/>
</dbReference>
<organism evidence="13 14">
    <name type="scientific">Bos mutus grunniens</name>
    <name type="common">Wild yak</name>
    <name type="synonym">Bos grunniens</name>
    <dbReference type="NCBI Taxonomy" id="30521"/>
    <lineage>
        <taxon>Eukaryota</taxon>
        <taxon>Metazoa</taxon>
        <taxon>Chordata</taxon>
        <taxon>Craniata</taxon>
        <taxon>Vertebrata</taxon>
        <taxon>Euteleostomi</taxon>
        <taxon>Mammalia</taxon>
        <taxon>Eutheria</taxon>
        <taxon>Laurasiatheria</taxon>
        <taxon>Artiodactyla</taxon>
        <taxon>Ruminantia</taxon>
        <taxon>Pecora</taxon>
        <taxon>Bovidae</taxon>
        <taxon>Bovinae</taxon>
        <taxon>Bos</taxon>
    </lineage>
</organism>
<dbReference type="Ensembl" id="ENSBGRT00000009053.1">
    <property type="protein sequence ID" value="ENSBGRP00000007866.1"/>
    <property type="gene ID" value="ENSBGRG00000004874.1"/>
</dbReference>
<comment type="similarity">
    <text evidence="2">Belongs to the AB hydrolase superfamily. AB hydrolase 2 family.</text>
</comment>
<dbReference type="InterPro" id="IPR003140">
    <property type="entry name" value="PLipase/COase/thioEstase"/>
</dbReference>
<dbReference type="PANTHER" id="PTHR10655">
    <property type="entry name" value="LYSOPHOSPHOLIPASE-RELATED"/>
    <property type="match status" value="1"/>
</dbReference>
<evidence type="ECO:0000256" key="7">
    <source>
        <dbReference type="ARBA" id="ARBA00023098"/>
    </source>
</evidence>
<evidence type="ECO:0000256" key="9">
    <source>
        <dbReference type="ARBA" id="ARBA00047337"/>
    </source>
</evidence>
<evidence type="ECO:0000256" key="10">
    <source>
        <dbReference type="ARBA" id="ARBA00048656"/>
    </source>
</evidence>
<dbReference type="InterPro" id="IPR029058">
    <property type="entry name" value="AB_hydrolase_fold"/>
</dbReference>
<accession>A0A8C0A5Q2</accession>
<reference evidence="13" key="2">
    <citation type="submission" date="2025-08" db="UniProtKB">
        <authorList>
            <consortium name="Ensembl"/>
        </authorList>
    </citation>
    <scope>IDENTIFICATION</scope>
</reference>
<dbReference type="GeneTree" id="ENSGT00940000156197"/>
<dbReference type="Pfam" id="PF02230">
    <property type="entry name" value="Abhydrolase_2"/>
    <property type="match status" value="1"/>
</dbReference>
<protein>
    <recommendedName>
        <fullName evidence="3">palmitoyl-protein hydrolase</fullName>
        <ecNumber evidence="3">3.1.2.22</ecNumber>
    </recommendedName>
    <alternativeName>
        <fullName evidence="8">Palmitoyl-protein hydrolase</fullName>
    </alternativeName>
</protein>
<feature type="compositionally biased region" description="Polar residues" evidence="11">
    <location>
        <begin position="367"/>
        <end position="379"/>
    </location>
</feature>
<feature type="domain" description="Phospholipase/carboxylesterase/thioesterase" evidence="12">
    <location>
        <begin position="13"/>
        <end position="163"/>
    </location>
</feature>
<keyword evidence="14" id="KW-1185">Reference proteome</keyword>
<feature type="region of interest" description="Disordered" evidence="11">
    <location>
        <begin position="367"/>
        <end position="386"/>
    </location>
</feature>
<dbReference type="InterPro" id="IPR050565">
    <property type="entry name" value="LYPA1-2/EST-like"/>
</dbReference>
<name>A0A8C0A5Q2_BOSMU</name>
<dbReference type="GO" id="GO:0005737">
    <property type="term" value="C:cytoplasm"/>
    <property type="evidence" value="ECO:0007669"/>
    <property type="project" value="UniProtKB-SubCell"/>
</dbReference>
<dbReference type="GO" id="GO:0006631">
    <property type="term" value="P:fatty acid metabolic process"/>
    <property type="evidence" value="ECO:0007669"/>
    <property type="project" value="UniProtKB-KW"/>
</dbReference>
<evidence type="ECO:0000256" key="4">
    <source>
        <dbReference type="ARBA" id="ARBA00022490"/>
    </source>
</evidence>
<proteinExistence type="inferred from homology"/>
<sequence length="386" mass="40833">MCGNTMSVPLLTDAATVSGAERETAAVIFLHGLGDTGHSWADALSTIRLPHVKYICPHAPRIPVTLNMKMVMPSWFDLMGLSPDAPEDEAGIKKAAENIKALIEHEMKNGIPANRIVLGGFSQGGALSLYTALTCPHPLAGIVALSCWLPLHRAFPQVSVSTTLLLPSVSLGLGRGSCPSPGFCPPVWPTGSQRQCQGPDHPSVPWGAGPHGSCTVWGPDSREAAVRCHTCQGPVQDVPRGHAQLLSPGDGSCEGVSREAAASCLTRVAVPQHSPPAHGAGGLGTRGTILDLSRSSPFLTLLDPSPLLTGLWGRQAKAWPGPPSWLQTPGCLLQGLGCFLIPFPWRWGPPPGQQYWRGCRQREKGTQPLTHSLRTSLTSPALGPLR</sequence>